<sequence>MKKIEPTPMEDWALQQQVSHYQTMTPVLGPLRAAVRKWEGRLKGGDHHADQERKAAGPEAH</sequence>
<evidence type="ECO:0000313" key="1">
    <source>
        <dbReference type="EMBL" id="QFR22986.1"/>
    </source>
</evidence>
<name>A0A5P8M3C0_9LACO</name>
<evidence type="ECO:0000313" key="2">
    <source>
        <dbReference type="Proteomes" id="UP000326779"/>
    </source>
</evidence>
<accession>A0A5P8M3C0</accession>
<dbReference type="EMBL" id="CP045143">
    <property type="protein sequence ID" value="QFR22986.1"/>
    <property type="molecule type" value="Genomic_DNA"/>
</dbReference>
<proteinExistence type="predicted"/>
<gene>
    <name evidence="1" type="ORF">D1010_05760</name>
</gene>
<dbReference type="RefSeq" id="WP_150391541.1">
    <property type="nucleotide sequence ID" value="NZ_CP041364.1"/>
</dbReference>
<protein>
    <submittedName>
        <fullName evidence="1">Uncharacterized protein</fullName>
    </submittedName>
</protein>
<dbReference type="AlphaFoldDB" id="A0A5P8M3C0"/>
<organism evidence="1 2">
    <name type="scientific">Schleiferilactobacillus harbinensis</name>
    <dbReference type="NCBI Taxonomy" id="304207"/>
    <lineage>
        <taxon>Bacteria</taxon>
        <taxon>Bacillati</taxon>
        <taxon>Bacillota</taxon>
        <taxon>Bacilli</taxon>
        <taxon>Lactobacillales</taxon>
        <taxon>Lactobacillaceae</taxon>
        <taxon>Schleiferilactobacillus</taxon>
    </lineage>
</organism>
<reference evidence="1 2" key="1">
    <citation type="submission" date="2019-10" db="EMBL/GenBank/DDBJ databases">
        <title>The completed genome of Lactobacillus harbinensis M1.</title>
        <authorList>
            <person name="Zheng Y."/>
        </authorList>
    </citation>
    <scope>NUCLEOTIDE SEQUENCE [LARGE SCALE GENOMIC DNA]</scope>
    <source>
        <strain evidence="1 2">M1</strain>
    </source>
</reference>
<dbReference type="Proteomes" id="UP000326779">
    <property type="component" value="Chromosome"/>
</dbReference>
<dbReference type="GeneID" id="78508607"/>
<dbReference type="KEGG" id="lhb:D1010_05760"/>